<reference evidence="2" key="1">
    <citation type="journal article" date="2021" name="PeerJ">
        <title>Extensive microbial diversity within the chicken gut microbiome revealed by metagenomics and culture.</title>
        <authorList>
            <person name="Gilroy R."/>
            <person name="Ravi A."/>
            <person name="Getino M."/>
            <person name="Pursley I."/>
            <person name="Horton D.L."/>
            <person name="Alikhan N.F."/>
            <person name="Baker D."/>
            <person name="Gharbi K."/>
            <person name="Hall N."/>
            <person name="Watson M."/>
            <person name="Adriaenssens E.M."/>
            <person name="Foster-Nyarko E."/>
            <person name="Jarju S."/>
            <person name="Secka A."/>
            <person name="Antonio M."/>
            <person name="Oren A."/>
            <person name="Chaudhuri R.R."/>
            <person name="La Ragione R."/>
            <person name="Hildebrand F."/>
            <person name="Pallen M.J."/>
        </authorList>
    </citation>
    <scope>NUCLEOTIDE SEQUENCE</scope>
    <source>
        <strain evidence="2">1719</strain>
    </source>
</reference>
<dbReference type="Proteomes" id="UP000824156">
    <property type="component" value="Unassembled WGS sequence"/>
</dbReference>
<dbReference type="PANTHER" id="PTHR30383:SF5">
    <property type="entry name" value="SGNH HYDROLASE-TYPE ESTERASE DOMAIN-CONTAINING PROTEIN"/>
    <property type="match status" value="1"/>
</dbReference>
<dbReference type="PANTHER" id="PTHR30383">
    <property type="entry name" value="THIOESTERASE 1/PROTEASE 1/LYSOPHOSPHOLIPASE L1"/>
    <property type="match status" value="1"/>
</dbReference>
<dbReference type="SUPFAM" id="SSF52266">
    <property type="entry name" value="SGNH hydrolase"/>
    <property type="match status" value="1"/>
</dbReference>
<dbReference type="AlphaFoldDB" id="A0A9D2B088"/>
<feature type="domain" description="SGNH hydrolase-type esterase" evidence="1">
    <location>
        <begin position="44"/>
        <end position="233"/>
    </location>
</feature>
<reference evidence="2" key="2">
    <citation type="submission" date="2021-04" db="EMBL/GenBank/DDBJ databases">
        <authorList>
            <person name="Gilroy R."/>
        </authorList>
    </citation>
    <scope>NUCLEOTIDE SEQUENCE</scope>
    <source>
        <strain evidence="2">1719</strain>
    </source>
</reference>
<evidence type="ECO:0000259" key="1">
    <source>
        <dbReference type="Pfam" id="PF13472"/>
    </source>
</evidence>
<dbReference type="GO" id="GO:0004622">
    <property type="term" value="F:phosphatidylcholine lysophospholipase activity"/>
    <property type="evidence" value="ECO:0007669"/>
    <property type="project" value="TreeGrafter"/>
</dbReference>
<evidence type="ECO:0000313" key="3">
    <source>
        <dbReference type="Proteomes" id="UP000824156"/>
    </source>
</evidence>
<dbReference type="Pfam" id="PF13472">
    <property type="entry name" value="Lipase_GDSL_2"/>
    <property type="match status" value="1"/>
</dbReference>
<dbReference type="InterPro" id="IPR013830">
    <property type="entry name" value="SGNH_hydro"/>
</dbReference>
<gene>
    <name evidence="2" type="ORF">H9853_11550</name>
</gene>
<dbReference type="EMBL" id="DXEZ01000325">
    <property type="protein sequence ID" value="HIX55646.1"/>
    <property type="molecule type" value="Genomic_DNA"/>
</dbReference>
<accession>A0A9D2B088</accession>
<dbReference type="Gene3D" id="3.40.50.1110">
    <property type="entry name" value="SGNH hydrolase"/>
    <property type="match status" value="1"/>
</dbReference>
<keyword evidence="2" id="KW-0378">Hydrolase</keyword>
<evidence type="ECO:0000313" key="2">
    <source>
        <dbReference type="EMBL" id="HIX55646.1"/>
    </source>
</evidence>
<protein>
    <submittedName>
        <fullName evidence="2">SGNH/GDSL hydrolase family protein</fullName>
    </submittedName>
</protein>
<sequence>MENKRRAFIKTAMIGAISTSLYTPEGHSLLKPRIQSGATILFQGDSITDASRKRSSEEANMPDGLGNGYAFLAAGKILNRHASKGLKIYNRGISGNKVPQLMERWQEDCLAIKPDILSILIGINDYWHKRNGNYQGSPEEFYEQYIELIESTKAELPNLQLIIGEPFALKDVKAVDQSWFPELERYQKATERVAERFGATFIPYQKIFTKALATAPGSYWTTDGIHTTLAGSELMAEAWVKALK</sequence>
<proteinExistence type="predicted"/>
<dbReference type="InterPro" id="IPR051532">
    <property type="entry name" value="Ester_Hydrolysis_Enzymes"/>
</dbReference>
<comment type="caution">
    <text evidence="2">The sequence shown here is derived from an EMBL/GenBank/DDBJ whole genome shotgun (WGS) entry which is preliminary data.</text>
</comment>
<name>A0A9D2B088_9SPHI</name>
<organism evidence="2 3">
    <name type="scientific">Candidatus Sphingobacterium stercoripullorum</name>
    <dbReference type="NCBI Taxonomy" id="2838759"/>
    <lineage>
        <taxon>Bacteria</taxon>
        <taxon>Pseudomonadati</taxon>
        <taxon>Bacteroidota</taxon>
        <taxon>Sphingobacteriia</taxon>
        <taxon>Sphingobacteriales</taxon>
        <taxon>Sphingobacteriaceae</taxon>
        <taxon>Sphingobacterium</taxon>
    </lineage>
</organism>
<dbReference type="CDD" id="cd01834">
    <property type="entry name" value="SGNH_hydrolase_like_2"/>
    <property type="match status" value="1"/>
</dbReference>
<dbReference type="InterPro" id="IPR036514">
    <property type="entry name" value="SGNH_hydro_sf"/>
</dbReference>